<dbReference type="CDD" id="cd03801">
    <property type="entry name" value="GT4_PimA-like"/>
    <property type="match status" value="1"/>
</dbReference>
<accession>A0ABT8ENB9</accession>
<keyword evidence="2" id="KW-0328">Glycosyltransferase</keyword>
<dbReference type="Pfam" id="PF00534">
    <property type="entry name" value="Glycos_transf_1"/>
    <property type="match status" value="1"/>
</dbReference>
<evidence type="ECO:0000313" key="7">
    <source>
        <dbReference type="Proteomes" id="UP001168613"/>
    </source>
</evidence>
<evidence type="ECO:0000256" key="3">
    <source>
        <dbReference type="ARBA" id="ARBA00022679"/>
    </source>
</evidence>
<evidence type="ECO:0000259" key="5">
    <source>
        <dbReference type="Pfam" id="PF13439"/>
    </source>
</evidence>
<dbReference type="InterPro" id="IPR001296">
    <property type="entry name" value="Glyco_trans_1"/>
</dbReference>
<comment type="similarity">
    <text evidence="1">Belongs to the glycosyltransferase group 1 family. Glycosyltransferase 4 subfamily.</text>
</comment>
<dbReference type="Proteomes" id="UP001168613">
    <property type="component" value="Unassembled WGS sequence"/>
</dbReference>
<proteinExistence type="inferred from homology"/>
<keyword evidence="3" id="KW-0808">Transferase</keyword>
<feature type="domain" description="Glycosyltransferase subfamily 4-like N-terminal" evidence="5">
    <location>
        <begin position="15"/>
        <end position="164"/>
    </location>
</feature>
<sequence>MSSLKILHSEAATSFGGQETYILQVMRILRERGHQVEAACQPHAQLTARLRDEGFVVHTLYMDGAKNYIRGVKQLSAVLRQGQFDVVNSHSRRDTLLAGMAGRLAGTPVIVRTRHLAKKVGSLLSYTIVPNRVITPSEYVRQHLIEKGVKPEAVQVVYPCINPDEIDHAPTLDLRVELGLDPQALLVGCVAVLRRQKGHKELLMALRPLFQKYANLHWVVVGDGTPGREELSALITELNLSDRVHLLGRRADVPSLLPNFDVFALATHIEASGTVFLEAGAAGIPVVGTRVGGVPEVIQEGKSGLIVPLYDIDALTLALECLIRDPALRQEMGQAGKAFCRRDDLFTPKAMGGQLESAYYRWLKELRK</sequence>
<gene>
    <name evidence="6" type="ORF">LMS43_16125</name>
</gene>
<dbReference type="Gene3D" id="3.40.50.2000">
    <property type="entry name" value="Glycogen Phosphorylase B"/>
    <property type="match status" value="2"/>
</dbReference>
<keyword evidence="7" id="KW-1185">Reference proteome</keyword>
<evidence type="ECO:0000256" key="1">
    <source>
        <dbReference type="ARBA" id="ARBA00009481"/>
    </source>
</evidence>
<organism evidence="6 7">
    <name type="scientific">Alcaligenes endophyticus</name>
    <dbReference type="NCBI Taxonomy" id="1929088"/>
    <lineage>
        <taxon>Bacteria</taxon>
        <taxon>Pseudomonadati</taxon>
        <taxon>Pseudomonadota</taxon>
        <taxon>Betaproteobacteria</taxon>
        <taxon>Burkholderiales</taxon>
        <taxon>Alcaligenaceae</taxon>
        <taxon>Alcaligenes</taxon>
    </lineage>
</organism>
<evidence type="ECO:0000256" key="2">
    <source>
        <dbReference type="ARBA" id="ARBA00022676"/>
    </source>
</evidence>
<feature type="domain" description="Glycosyl transferase family 1" evidence="4">
    <location>
        <begin position="175"/>
        <end position="338"/>
    </location>
</feature>
<dbReference type="Pfam" id="PF13439">
    <property type="entry name" value="Glyco_transf_4"/>
    <property type="match status" value="1"/>
</dbReference>
<dbReference type="InterPro" id="IPR028098">
    <property type="entry name" value="Glyco_trans_4-like_N"/>
</dbReference>
<dbReference type="RefSeq" id="WP_266123664.1">
    <property type="nucleotide sequence ID" value="NZ_JAJHNU010000005.1"/>
</dbReference>
<comment type="caution">
    <text evidence="6">The sequence shown here is derived from an EMBL/GenBank/DDBJ whole genome shotgun (WGS) entry which is preliminary data.</text>
</comment>
<dbReference type="PANTHER" id="PTHR12526">
    <property type="entry name" value="GLYCOSYLTRANSFERASE"/>
    <property type="match status" value="1"/>
</dbReference>
<evidence type="ECO:0000259" key="4">
    <source>
        <dbReference type="Pfam" id="PF00534"/>
    </source>
</evidence>
<dbReference type="EMBL" id="JAJHNU010000005">
    <property type="protein sequence ID" value="MDN4122817.1"/>
    <property type="molecule type" value="Genomic_DNA"/>
</dbReference>
<dbReference type="SUPFAM" id="SSF53756">
    <property type="entry name" value="UDP-Glycosyltransferase/glycogen phosphorylase"/>
    <property type="match status" value="1"/>
</dbReference>
<protein>
    <submittedName>
        <fullName evidence="6">Glycosyltransferase family 4 protein</fullName>
    </submittedName>
</protein>
<dbReference type="PANTHER" id="PTHR12526:SF640">
    <property type="entry name" value="COLANIC ACID BIOSYNTHESIS GLYCOSYLTRANSFERASE WCAL-RELATED"/>
    <property type="match status" value="1"/>
</dbReference>
<evidence type="ECO:0000313" key="6">
    <source>
        <dbReference type="EMBL" id="MDN4122817.1"/>
    </source>
</evidence>
<name>A0ABT8ENB9_9BURK</name>
<reference evidence="6" key="1">
    <citation type="submission" date="2021-11" db="EMBL/GenBank/DDBJ databases">
        <title>Draft genome sequence of Alcaligenes endophyticus type strain CCUG 75668T.</title>
        <authorList>
            <person name="Salva-Serra F."/>
            <person name="Duran R.E."/>
            <person name="Seeger M."/>
            <person name="Moore E.R.B."/>
            <person name="Jaen-Luchoro D."/>
        </authorList>
    </citation>
    <scope>NUCLEOTIDE SEQUENCE</scope>
    <source>
        <strain evidence="6">CCUG 75668</strain>
    </source>
</reference>